<dbReference type="SUPFAM" id="SSF55469">
    <property type="entry name" value="FMN-dependent nitroreductase-like"/>
    <property type="match status" value="1"/>
</dbReference>
<feature type="domain" description="Nitroreductase" evidence="6">
    <location>
        <begin position="7"/>
        <end position="60"/>
    </location>
</feature>
<dbReference type="InterPro" id="IPR000415">
    <property type="entry name" value="Nitroreductase-like"/>
</dbReference>
<protein>
    <submittedName>
        <fullName evidence="7">Nitroreductase</fullName>
    </submittedName>
</protein>
<evidence type="ECO:0000313" key="7">
    <source>
        <dbReference type="EMBL" id="RIA78509.1"/>
    </source>
</evidence>
<dbReference type="EMBL" id="QXEV01000001">
    <property type="protein sequence ID" value="RIA78509.1"/>
    <property type="molecule type" value="Genomic_DNA"/>
</dbReference>
<comment type="caution">
    <text evidence="7">The sequence shown here is derived from an EMBL/GenBank/DDBJ whole genome shotgun (WGS) entry which is preliminary data.</text>
</comment>
<proteinExistence type="inferred from homology"/>
<keyword evidence="3" id="KW-0285">Flavoprotein</keyword>
<dbReference type="PANTHER" id="PTHR43673:SF2">
    <property type="entry name" value="NITROREDUCTASE"/>
    <property type="match status" value="1"/>
</dbReference>
<dbReference type="InterPro" id="IPR029479">
    <property type="entry name" value="Nitroreductase"/>
</dbReference>
<evidence type="ECO:0000259" key="6">
    <source>
        <dbReference type="Pfam" id="PF00881"/>
    </source>
</evidence>
<evidence type="ECO:0000256" key="3">
    <source>
        <dbReference type="ARBA" id="ARBA00022630"/>
    </source>
</evidence>
<accession>A0A397S1D8</accession>
<keyword evidence="8" id="KW-1185">Reference proteome</keyword>
<evidence type="ECO:0000256" key="4">
    <source>
        <dbReference type="ARBA" id="ARBA00022643"/>
    </source>
</evidence>
<evidence type="ECO:0000256" key="5">
    <source>
        <dbReference type="ARBA" id="ARBA00023002"/>
    </source>
</evidence>
<dbReference type="CDD" id="cd20609">
    <property type="entry name" value="nitroreductase"/>
    <property type="match status" value="1"/>
</dbReference>
<keyword evidence="5" id="KW-0560">Oxidoreductase</keyword>
<comment type="similarity">
    <text evidence="2">Belongs to the nitroreductase family.</text>
</comment>
<dbReference type="RefSeq" id="WP_119015253.1">
    <property type="nucleotide sequence ID" value="NZ_QXEV01000001.1"/>
</dbReference>
<dbReference type="GO" id="GO:0016491">
    <property type="term" value="F:oxidoreductase activity"/>
    <property type="evidence" value="ECO:0007669"/>
    <property type="project" value="UniProtKB-KW"/>
</dbReference>
<dbReference type="Proteomes" id="UP000266506">
    <property type="component" value="Unassembled WGS sequence"/>
</dbReference>
<name>A0A397S1D8_9MOLU</name>
<dbReference type="Pfam" id="PF00881">
    <property type="entry name" value="Nitroreductase"/>
    <property type="match status" value="2"/>
</dbReference>
<dbReference type="OrthoDB" id="9812105at2"/>
<gene>
    <name evidence="7" type="ORF">EI71_00070</name>
</gene>
<evidence type="ECO:0000313" key="8">
    <source>
        <dbReference type="Proteomes" id="UP000266506"/>
    </source>
</evidence>
<organism evidence="7 8">
    <name type="scientific">Anaeroplasma bactoclasticum</name>
    <dbReference type="NCBI Taxonomy" id="2088"/>
    <lineage>
        <taxon>Bacteria</taxon>
        <taxon>Bacillati</taxon>
        <taxon>Mycoplasmatota</taxon>
        <taxon>Mollicutes</taxon>
        <taxon>Anaeroplasmatales</taxon>
        <taxon>Anaeroplasmataceae</taxon>
        <taxon>Anaeroplasma</taxon>
    </lineage>
</organism>
<evidence type="ECO:0000256" key="1">
    <source>
        <dbReference type="ARBA" id="ARBA00001917"/>
    </source>
</evidence>
<sequence length="166" mass="18849">MEYFDVIEKRFSCRSFKDEKIDRALLNKVLEAGRLAPTACNYQPERIFVCESEEVLSKLKVATRYTFDAKTILIICHLKSESWHRGNDGVDHGKVDSTIVATQMVLASTALGLGTCFVCSFKEALVKEVLGINDDYEVDIILPIGYPNDIKPHNQRKDLKEIVCYK</sequence>
<keyword evidence="4" id="KW-0288">FMN</keyword>
<reference evidence="7 8" key="1">
    <citation type="submission" date="2018-08" db="EMBL/GenBank/DDBJ databases">
        <title>Genomic Encyclopedia of Archaeal and Bacterial Type Strains, Phase II (KMG-II): from individual species to whole genera.</title>
        <authorList>
            <person name="Goeker M."/>
        </authorList>
    </citation>
    <scope>NUCLEOTIDE SEQUENCE [LARGE SCALE GENOMIC DNA]</scope>
    <source>
        <strain evidence="7 8">ATCC 27112</strain>
    </source>
</reference>
<dbReference type="Gene3D" id="3.40.109.10">
    <property type="entry name" value="NADH Oxidase"/>
    <property type="match status" value="1"/>
</dbReference>
<dbReference type="InParanoid" id="A0A397S1D8"/>
<evidence type="ECO:0000256" key="2">
    <source>
        <dbReference type="ARBA" id="ARBA00007118"/>
    </source>
</evidence>
<dbReference type="PANTHER" id="PTHR43673">
    <property type="entry name" value="NAD(P)H NITROREDUCTASE YDGI-RELATED"/>
    <property type="match status" value="1"/>
</dbReference>
<comment type="cofactor">
    <cofactor evidence="1">
        <name>FMN</name>
        <dbReference type="ChEBI" id="CHEBI:58210"/>
    </cofactor>
</comment>
<dbReference type="AlphaFoldDB" id="A0A397S1D8"/>
<dbReference type="FunCoup" id="A0A397S1D8">
    <property type="interactions" value="100"/>
</dbReference>
<feature type="domain" description="Nitroreductase" evidence="6">
    <location>
        <begin position="67"/>
        <end position="146"/>
    </location>
</feature>